<dbReference type="EMBL" id="KN837196">
    <property type="protein sequence ID" value="KIJ34772.1"/>
    <property type="molecule type" value="Genomic_DNA"/>
</dbReference>
<dbReference type="AlphaFoldDB" id="A0A0C9UZN2"/>
<sequence length="146" mass="16474">MVSSPIPIPIPIPISLSFEDTQTNLHQMYPYYPNNNMAPYSDDNSEPMSYAQYTQSAIQGFYNQGVVPTAQYFRHLENNGYAVQRQPQYQGASTVQQMHLPQAYANQISLPGPSSSQVKVVNGHQLMLLTQEEKAREGKKAVCFTW</sequence>
<proteinExistence type="predicted"/>
<organism evidence="1 2">
    <name type="scientific">Sphaerobolus stellatus (strain SS14)</name>
    <dbReference type="NCBI Taxonomy" id="990650"/>
    <lineage>
        <taxon>Eukaryota</taxon>
        <taxon>Fungi</taxon>
        <taxon>Dikarya</taxon>
        <taxon>Basidiomycota</taxon>
        <taxon>Agaricomycotina</taxon>
        <taxon>Agaricomycetes</taxon>
        <taxon>Phallomycetidae</taxon>
        <taxon>Geastrales</taxon>
        <taxon>Sphaerobolaceae</taxon>
        <taxon>Sphaerobolus</taxon>
    </lineage>
</organism>
<protein>
    <submittedName>
        <fullName evidence="1">Uncharacterized protein</fullName>
    </submittedName>
</protein>
<dbReference type="Proteomes" id="UP000054279">
    <property type="component" value="Unassembled WGS sequence"/>
</dbReference>
<keyword evidence="2" id="KW-1185">Reference proteome</keyword>
<dbReference type="HOGENOM" id="CLU_2062939_0_0_1"/>
<evidence type="ECO:0000313" key="1">
    <source>
        <dbReference type="EMBL" id="KIJ34772.1"/>
    </source>
</evidence>
<gene>
    <name evidence="1" type="ORF">M422DRAFT_263125</name>
</gene>
<evidence type="ECO:0000313" key="2">
    <source>
        <dbReference type="Proteomes" id="UP000054279"/>
    </source>
</evidence>
<reference evidence="1 2" key="1">
    <citation type="submission" date="2014-06" db="EMBL/GenBank/DDBJ databases">
        <title>Evolutionary Origins and Diversification of the Mycorrhizal Mutualists.</title>
        <authorList>
            <consortium name="DOE Joint Genome Institute"/>
            <consortium name="Mycorrhizal Genomics Consortium"/>
            <person name="Kohler A."/>
            <person name="Kuo A."/>
            <person name="Nagy L.G."/>
            <person name="Floudas D."/>
            <person name="Copeland A."/>
            <person name="Barry K.W."/>
            <person name="Cichocki N."/>
            <person name="Veneault-Fourrey C."/>
            <person name="LaButti K."/>
            <person name="Lindquist E.A."/>
            <person name="Lipzen A."/>
            <person name="Lundell T."/>
            <person name="Morin E."/>
            <person name="Murat C."/>
            <person name="Riley R."/>
            <person name="Ohm R."/>
            <person name="Sun H."/>
            <person name="Tunlid A."/>
            <person name="Henrissat B."/>
            <person name="Grigoriev I.V."/>
            <person name="Hibbett D.S."/>
            <person name="Martin F."/>
        </authorList>
    </citation>
    <scope>NUCLEOTIDE SEQUENCE [LARGE SCALE GENOMIC DNA]</scope>
    <source>
        <strain evidence="1 2">SS14</strain>
    </source>
</reference>
<accession>A0A0C9UZN2</accession>
<name>A0A0C9UZN2_SPHS4</name>